<dbReference type="AlphaFoldDB" id="A0A0X8H0V2"/>
<dbReference type="Proteomes" id="UP000063781">
    <property type="component" value="Chromosome"/>
</dbReference>
<dbReference type="Gene3D" id="3.40.50.2000">
    <property type="entry name" value="Glycogen Phosphorylase B"/>
    <property type="match status" value="2"/>
</dbReference>
<gene>
    <name evidence="2" type="ORF">AOC36_07375</name>
</gene>
<dbReference type="EMBL" id="CP013213">
    <property type="protein sequence ID" value="AMC93809.1"/>
    <property type="molecule type" value="Genomic_DNA"/>
</dbReference>
<sequence length="369" mass="42422">MRICLYTNTIYKIGGVARVTTFMANHWSKEHDITIISTNPDYEPKDLVYTLSDQIHTLHDPELFIHDESFSLEKHSNRKLKQFIDAHDFDIIIGVEGKYAIALSSALTEFKGVKCAWMHNSFDAYFKTEGEYLWHLDTPFIQAMAMYDFVVVLTNKDKEKFDAHFNLNTTCIVNPITFDIIEPQYNPDSKQLLTVCRVVFKHKGLDLFLETLPNVFNKHPDWTWHLVGDGPDLEALKTQVSLMNLENNIVIHGATDNVRPYYEAASIFVLPSRWEGMPMVSLEAMSFALPLVGFDIDALKEVLGEDLEQQLLVKKYDKHALAHRINTLIEDKVYRSELAILASKRVEHFTLETVATNWDTLFSRNNSSS</sequence>
<reference evidence="2 3" key="1">
    <citation type="submission" date="2015-10" db="EMBL/GenBank/DDBJ databases">
        <title>Erysipelothrix larvae sp. LV19 isolated from the larval gut of the rhinoceros beetle, Trypoxylus dichotomus.</title>
        <authorList>
            <person name="Lim S."/>
            <person name="Kim B.-C."/>
        </authorList>
    </citation>
    <scope>NUCLEOTIDE SEQUENCE [LARGE SCALE GENOMIC DNA]</scope>
    <source>
        <strain evidence="2 3">LV19</strain>
    </source>
</reference>
<dbReference type="OrthoDB" id="9762705at2"/>
<evidence type="ECO:0000313" key="2">
    <source>
        <dbReference type="EMBL" id="AMC93809.1"/>
    </source>
</evidence>
<dbReference type="STRING" id="1514105.AOC36_07375"/>
<dbReference type="KEGG" id="erl:AOC36_07375"/>
<accession>A0A0X8H0V2</accession>
<dbReference type="Pfam" id="PF13439">
    <property type="entry name" value="Glyco_transf_4"/>
    <property type="match status" value="1"/>
</dbReference>
<keyword evidence="3" id="KW-1185">Reference proteome</keyword>
<dbReference type="Pfam" id="PF13692">
    <property type="entry name" value="Glyco_trans_1_4"/>
    <property type="match status" value="1"/>
</dbReference>
<evidence type="ECO:0000259" key="1">
    <source>
        <dbReference type="Pfam" id="PF13439"/>
    </source>
</evidence>
<protein>
    <recommendedName>
        <fullName evidence="1">Glycosyltransferase subfamily 4-like N-terminal domain-containing protein</fullName>
    </recommendedName>
</protein>
<feature type="domain" description="Glycosyltransferase subfamily 4-like N-terminal" evidence="1">
    <location>
        <begin position="13"/>
        <end position="168"/>
    </location>
</feature>
<evidence type="ECO:0000313" key="3">
    <source>
        <dbReference type="Proteomes" id="UP000063781"/>
    </source>
</evidence>
<name>A0A0X8H0V2_9FIRM</name>
<dbReference type="PANTHER" id="PTHR12526:SF630">
    <property type="entry name" value="GLYCOSYLTRANSFERASE"/>
    <property type="match status" value="1"/>
</dbReference>
<dbReference type="RefSeq" id="WP_067632937.1">
    <property type="nucleotide sequence ID" value="NZ_CP013213.1"/>
</dbReference>
<proteinExistence type="predicted"/>
<dbReference type="SUPFAM" id="SSF53756">
    <property type="entry name" value="UDP-Glycosyltransferase/glycogen phosphorylase"/>
    <property type="match status" value="1"/>
</dbReference>
<dbReference type="PANTHER" id="PTHR12526">
    <property type="entry name" value="GLYCOSYLTRANSFERASE"/>
    <property type="match status" value="1"/>
</dbReference>
<organism evidence="2 3">
    <name type="scientific">Erysipelothrix larvae</name>
    <dbReference type="NCBI Taxonomy" id="1514105"/>
    <lineage>
        <taxon>Bacteria</taxon>
        <taxon>Bacillati</taxon>
        <taxon>Bacillota</taxon>
        <taxon>Erysipelotrichia</taxon>
        <taxon>Erysipelotrichales</taxon>
        <taxon>Erysipelotrichaceae</taxon>
        <taxon>Erysipelothrix</taxon>
    </lineage>
</organism>
<dbReference type="InterPro" id="IPR028098">
    <property type="entry name" value="Glyco_trans_4-like_N"/>
</dbReference>